<organism evidence="17 18">
    <name type="scientific">Massilia litorea</name>
    <dbReference type="NCBI Taxonomy" id="2769491"/>
    <lineage>
        <taxon>Bacteria</taxon>
        <taxon>Pseudomonadati</taxon>
        <taxon>Pseudomonadota</taxon>
        <taxon>Betaproteobacteria</taxon>
        <taxon>Burkholderiales</taxon>
        <taxon>Oxalobacteraceae</taxon>
        <taxon>Telluria group</taxon>
        <taxon>Massilia</taxon>
    </lineage>
</organism>
<feature type="signal peptide" evidence="14">
    <location>
        <begin position="1"/>
        <end position="17"/>
    </location>
</feature>
<dbReference type="Pfam" id="PF00593">
    <property type="entry name" value="TonB_dep_Rec_b-barrel"/>
    <property type="match status" value="1"/>
</dbReference>
<keyword evidence="18" id="KW-1185">Reference proteome</keyword>
<keyword evidence="10 11" id="KW-0998">Cell outer membrane</keyword>
<evidence type="ECO:0000256" key="5">
    <source>
        <dbReference type="ARBA" id="ARBA00022692"/>
    </source>
</evidence>
<dbReference type="RefSeq" id="WP_193688049.1">
    <property type="nucleotide sequence ID" value="NZ_CP062941.1"/>
</dbReference>
<dbReference type="EMBL" id="CP062941">
    <property type="protein sequence ID" value="QOL51068.1"/>
    <property type="molecule type" value="Genomic_DNA"/>
</dbReference>
<keyword evidence="5 11" id="KW-0812">Transmembrane</keyword>
<dbReference type="KEGG" id="mlir:LPB04_07250"/>
<evidence type="ECO:0000256" key="14">
    <source>
        <dbReference type="SAM" id="SignalP"/>
    </source>
</evidence>
<evidence type="ECO:0000256" key="1">
    <source>
        <dbReference type="ARBA" id="ARBA00004571"/>
    </source>
</evidence>
<evidence type="ECO:0000256" key="2">
    <source>
        <dbReference type="ARBA" id="ARBA00009810"/>
    </source>
</evidence>
<dbReference type="PANTHER" id="PTHR30069">
    <property type="entry name" value="TONB-DEPENDENT OUTER MEMBRANE RECEPTOR"/>
    <property type="match status" value="1"/>
</dbReference>
<dbReference type="InterPro" id="IPR012910">
    <property type="entry name" value="Plug_dom"/>
</dbReference>
<evidence type="ECO:0000256" key="7">
    <source>
        <dbReference type="ARBA" id="ARBA00023077"/>
    </source>
</evidence>
<proteinExistence type="inferred from homology"/>
<keyword evidence="3 11" id="KW-0813">Transport</keyword>
<feature type="chain" id="PRO_5032680672" evidence="14">
    <location>
        <begin position="18"/>
        <end position="698"/>
    </location>
</feature>
<dbReference type="GO" id="GO:0044718">
    <property type="term" value="P:siderophore transmembrane transport"/>
    <property type="evidence" value="ECO:0007669"/>
    <property type="project" value="TreeGrafter"/>
</dbReference>
<feature type="region of interest" description="Disordered" evidence="13">
    <location>
        <begin position="471"/>
        <end position="490"/>
    </location>
</feature>
<evidence type="ECO:0000256" key="8">
    <source>
        <dbReference type="ARBA" id="ARBA00023136"/>
    </source>
</evidence>
<dbReference type="InterPro" id="IPR036942">
    <property type="entry name" value="Beta-barrel_TonB_sf"/>
</dbReference>
<evidence type="ECO:0000256" key="11">
    <source>
        <dbReference type="PROSITE-ProRule" id="PRU01360"/>
    </source>
</evidence>
<dbReference type="PROSITE" id="PS52016">
    <property type="entry name" value="TONB_DEPENDENT_REC_3"/>
    <property type="match status" value="1"/>
</dbReference>
<evidence type="ECO:0000256" key="10">
    <source>
        <dbReference type="ARBA" id="ARBA00023237"/>
    </source>
</evidence>
<gene>
    <name evidence="17" type="ORF">LPB04_07250</name>
</gene>
<accession>A0A7L9U7V2</accession>
<feature type="compositionally biased region" description="Basic and acidic residues" evidence="13">
    <location>
        <begin position="355"/>
        <end position="368"/>
    </location>
</feature>
<evidence type="ECO:0000313" key="18">
    <source>
        <dbReference type="Proteomes" id="UP000593875"/>
    </source>
</evidence>
<evidence type="ECO:0000313" key="17">
    <source>
        <dbReference type="EMBL" id="QOL51068.1"/>
    </source>
</evidence>
<evidence type="ECO:0000256" key="3">
    <source>
        <dbReference type="ARBA" id="ARBA00022448"/>
    </source>
</evidence>
<keyword evidence="9 17" id="KW-0675">Receptor</keyword>
<evidence type="ECO:0000259" key="16">
    <source>
        <dbReference type="Pfam" id="PF07715"/>
    </source>
</evidence>
<feature type="domain" description="TonB-dependent receptor-like beta-barrel" evidence="15">
    <location>
        <begin position="244"/>
        <end position="658"/>
    </location>
</feature>
<name>A0A7L9U7V2_9BURK</name>
<feature type="region of interest" description="Disordered" evidence="13">
    <location>
        <begin position="142"/>
        <end position="161"/>
    </location>
</feature>
<evidence type="ECO:0000256" key="6">
    <source>
        <dbReference type="ARBA" id="ARBA00022729"/>
    </source>
</evidence>
<evidence type="ECO:0000256" key="13">
    <source>
        <dbReference type="SAM" id="MobiDB-lite"/>
    </source>
</evidence>
<keyword evidence="4 11" id="KW-1134">Transmembrane beta strand</keyword>
<keyword evidence="7 12" id="KW-0798">TonB box</keyword>
<feature type="domain" description="TonB-dependent receptor plug" evidence="16">
    <location>
        <begin position="33"/>
        <end position="126"/>
    </location>
</feature>
<dbReference type="GO" id="GO:0015344">
    <property type="term" value="F:siderophore uptake transmembrane transporter activity"/>
    <property type="evidence" value="ECO:0007669"/>
    <property type="project" value="TreeGrafter"/>
</dbReference>
<protein>
    <submittedName>
        <fullName evidence="17">TonB-dependent receptor</fullName>
    </submittedName>
</protein>
<comment type="subcellular location">
    <subcellularLocation>
        <location evidence="1 11">Cell outer membrane</location>
        <topology evidence="1 11">Multi-pass membrane protein</topology>
    </subcellularLocation>
</comment>
<dbReference type="InterPro" id="IPR037066">
    <property type="entry name" value="Plug_dom_sf"/>
</dbReference>
<feature type="region of interest" description="Disordered" evidence="13">
    <location>
        <begin position="352"/>
        <end position="381"/>
    </location>
</feature>
<dbReference type="InterPro" id="IPR000531">
    <property type="entry name" value="Beta-barrel_TonB"/>
</dbReference>
<keyword evidence="6 14" id="KW-0732">Signal</keyword>
<evidence type="ECO:0000256" key="9">
    <source>
        <dbReference type="ARBA" id="ARBA00023170"/>
    </source>
</evidence>
<dbReference type="Gene3D" id="2.170.130.10">
    <property type="entry name" value="TonB-dependent receptor, plug domain"/>
    <property type="match status" value="1"/>
</dbReference>
<keyword evidence="8 11" id="KW-0472">Membrane</keyword>
<evidence type="ECO:0000256" key="12">
    <source>
        <dbReference type="RuleBase" id="RU003357"/>
    </source>
</evidence>
<dbReference type="PANTHER" id="PTHR30069:SF29">
    <property type="entry name" value="HEMOGLOBIN AND HEMOGLOBIN-HAPTOGLOBIN-BINDING PROTEIN 1-RELATED"/>
    <property type="match status" value="1"/>
</dbReference>
<reference evidence="17 18" key="1">
    <citation type="submission" date="2020-10" db="EMBL/GenBank/DDBJ databases">
        <title>Genome sequencing of Massilia sp. LPB0304.</title>
        <authorList>
            <person name="Kim J."/>
        </authorList>
    </citation>
    <scope>NUCLEOTIDE SEQUENCE [LARGE SCALE GENOMIC DNA]</scope>
    <source>
        <strain evidence="17 18">LPB0304</strain>
    </source>
</reference>
<sequence>MKRLPLLLLLSPLPYAAAQEAPARVEVKGAAQQQDSAAAKQVVGRTEIAAYGDASLADVLKRQGGVSIVGSEVRMRGLGTGYTQILVDGEPVPQGFTLDSIAPELVERIEIARSPTADRSAQAVAGSINIVLRKRSGGARREDKVSANYQRGRWSPSLSTQASGKDDNLAWTLGATFDRIVGIDGISTEETVDSGSTRIAARRFLAAGLARTNRLNLAPRLNWTFENGDTLAWQTLAGVTRARGGTVEAEQTLLGAPTAYPGSAATLASQTASLRSDLAWAHRLQGAGKLTVKGVVDGSRRRGDYLFLGTRPDGRPGLARVVASGADEKTASLNGKYLAPLGAAHSLGLGWDASHTTRGEHRNQHDTVDGAPGAPGEQRRQDYTARVERLALFAQDEWTISETFEGYAGLRWEGLRTGTDGADLARVASSSSVASPILQLLWKLPHKHQLRLALARTYKAPLTRDLVPRRYTINNNNGPANPDAEGNPALRPELSRGLDLAWERPLGKGGTATLSGYARRVSDVTTQQLYRAGASWVSRPINNGNADLAGIELDLKSPVKLGDRTFALRLNAGRNWSRVRNVPGPDNTLAEQVPFTANAGIDYRGGAWDAGANVNLRGSATSRSNDGVATYLGRTALLDLYWTRKLDAQWRARVSVANALGRDRQTGTLYRDAGGTVVRRELTWEGMASLRVGLERAL</sequence>
<dbReference type="InterPro" id="IPR039426">
    <property type="entry name" value="TonB-dep_rcpt-like"/>
</dbReference>
<evidence type="ECO:0000256" key="4">
    <source>
        <dbReference type="ARBA" id="ARBA00022452"/>
    </source>
</evidence>
<dbReference type="Gene3D" id="2.40.170.20">
    <property type="entry name" value="TonB-dependent receptor, beta-barrel domain"/>
    <property type="match status" value="1"/>
</dbReference>
<dbReference type="GO" id="GO:0009279">
    <property type="term" value="C:cell outer membrane"/>
    <property type="evidence" value="ECO:0007669"/>
    <property type="project" value="UniProtKB-SubCell"/>
</dbReference>
<comment type="similarity">
    <text evidence="2 11 12">Belongs to the TonB-dependent receptor family.</text>
</comment>
<dbReference type="Proteomes" id="UP000593875">
    <property type="component" value="Chromosome"/>
</dbReference>
<dbReference type="SUPFAM" id="SSF56935">
    <property type="entry name" value="Porins"/>
    <property type="match status" value="1"/>
</dbReference>
<evidence type="ECO:0000259" key="15">
    <source>
        <dbReference type="Pfam" id="PF00593"/>
    </source>
</evidence>
<dbReference type="AlphaFoldDB" id="A0A7L9U7V2"/>
<dbReference type="Pfam" id="PF07715">
    <property type="entry name" value="Plug"/>
    <property type="match status" value="1"/>
</dbReference>